<evidence type="ECO:0000313" key="7">
    <source>
        <dbReference type="Proteomes" id="UP000683360"/>
    </source>
</evidence>
<organism evidence="6 7">
    <name type="scientific">Mytilus edulis</name>
    <name type="common">Blue mussel</name>
    <dbReference type="NCBI Taxonomy" id="6550"/>
    <lineage>
        <taxon>Eukaryota</taxon>
        <taxon>Metazoa</taxon>
        <taxon>Spiralia</taxon>
        <taxon>Lophotrochozoa</taxon>
        <taxon>Mollusca</taxon>
        <taxon>Bivalvia</taxon>
        <taxon>Autobranchia</taxon>
        <taxon>Pteriomorphia</taxon>
        <taxon>Mytilida</taxon>
        <taxon>Mytiloidea</taxon>
        <taxon>Mytilidae</taxon>
        <taxon>Mytilinae</taxon>
        <taxon>Mytilus</taxon>
    </lineage>
</organism>
<dbReference type="OrthoDB" id="6168735at2759"/>
<reference evidence="6" key="1">
    <citation type="submission" date="2021-03" db="EMBL/GenBank/DDBJ databases">
        <authorList>
            <person name="Bekaert M."/>
        </authorList>
    </citation>
    <scope>NUCLEOTIDE SEQUENCE</scope>
</reference>
<dbReference type="InterPro" id="IPR019786">
    <property type="entry name" value="Zinc_finger_PHD-type_CS"/>
</dbReference>
<keyword evidence="2" id="KW-0863">Zinc-finger</keyword>
<evidence type="ECO:0008006" key="8">
    <source>
        <dbReference type="Google" id="ProtNLM"/>
    </source>
</evidence>
<evidence type="ECO:0000313" key="6">
    <source>
        <dbReference type="EMBL" id="CAG2256563.1"/>
    </source>
</evidence>
<feature type="chain" id="PRO_5035796139" description="PHD-type domain-containing protein" evidence="5">
    <location>
        <begin position="20"/>
        <end position="249"/>
    </location>
</feature>
<evidence type="ECO:0000256" key="3">
    <source>
        <dbReference type="ARBA" id="ARBA00022833"/>
    </source>
</evidence>
<dbReference type="EMBL" id="CAJPWZ010003308">
    <property type="protein sequence ID" value="CAG2256563.1"/>
    <property type="molecule type" value="Genomic_DNA"/>
</dbReference>
<dbReference type="AlphaFoldDB" id="A0A8S3VMX8"/>
<feature type="signal peptide" evidence="5">
    <location>
        <begin position="1"/>
        <end position="19"/>
    </location>
</feature>
<dbReference type="GO" id="GO:0008270">
    <property type="term" value="F:zinc ion binding"/>
    <property type="evidence" value="ECO:0007669"/>
    <property type="project" value="UniProtKB-KW"/>
</dbReference>
<dbReference type="Gene3D" id="3.30.40.10">
    <property type="entry name" value="Zinc/RING finger domain, C3HC4 (zinc finger)"/>
    <property type="match status" value="1"/>
</dbReference>
<dbReference type="SUPFAM" id="SSF57903">
    <property type="entry name" value="FYVE/PHD zinc finger"/>
    <property type="match status" value="1"/>
</dbReference>
<keyword evidence="5" id="KW-0732">Signal</keyword>
<dbReference type="PROSITE" id="PS01359">
    <property type="entry name" value="ZF_PHD_1"/>
    <property type="match status" value="1"/>
</dbReference>
<evidence type="ECO:0000256" key="1">
    <source>
        <dbReference type="ARBA" id="ARBA00022723"/>
    </source>
</evidence>
<protein>
    <recommendedName>
        <fullName evidence="8">PHD-type domain-containing protein</fullName>
    </recommendedName>
</protein>
<sequence length="249" mass="28542">MNLVATILIVSFLYNIGTSITTGKSWEHQQLLTTTLNKNMLHTSRRPLSLPIKGKKKHHLVLLLILLGGYLEQNPCPREKQQSIYPCGLCDHPVTWKCEGVCCDDCDIWHHRSCIELCTADYELLARSNVQWLCCKCDSINVSSFTFHNYELNTTNYYEPLSHNITFESISSSIFSPLKASSPKLRSNSKTSQNTTNKSRIESKNIFNLPERRNLRILTINCRSIKDKSSEFKAAVNYIKPEKIQQKTQ</sequence>
<keyword evidence="1" id="KW-0479">Metal-binding</keyword>
<dbReference type="InterPro" id="IPR011011">
    <property type="entry name" value="Znf_FYVE_PHD"/>
</dbReference>
<dbReference type="InterPro" id="IPR013083">
    <property type="entry name" value="Znf_RING/FYVE/PHD"/>
</dbReference>
<proteinExistence type="predicted"/>
<accession>A0A8S3VMX8</accession>
<keyword evidence="3" id="KW-0862">Zinc</keyword>
<evidence type="ECO:0000256" key="4">
    <source>
        <dbReference type="SAM" id="MobiDB-lite"/>
    </source>
</evidence>
<evidence type="ECO:0000256" key="2">
    <source>
        <dbReference type="ARBA" id="ARBA00022771"/>
    </source>
</evidence>
<comment type="caution">
    <text evidence="6">The sequence shown here is derived from an EMBL/GenBank/DDBJ whole genome shotgun (WGS) entry which is preliminary data.</text>
</comment>
<feature type="region of interest" description="Disordered" evidence="4">
    <location>
        <begin position="180"/>
        <end position="203"/>
    </location>
</feature>
<dbReference type="Proteomes" id="UP000683360">
    <property type="component" value="Unassembled WGS sequence"/>
</dbReference>
<keyword evidence="7" id="KW-1185">Reference proteome</keyword>
<name>A0A8S3VMX8_MYTED</name>
<feature type="compositionally biased region" description="Polar residues" evidence="4">
    <location>
        <begin position="184"/>
        <end position="198"/>
    </location>
</feature>
<gene>
    <name evidence="6" type="ORF">MEDL_67931</name>
</gene>
<evidence type="ECO:0000256" key="5">
    <source>
        <dbReference type="SAM" id="SignalP"/>
    </source>
</evidence>